<evidence type="ECO:0000313" key="1">
    <source>
        <dbReference type="EMBL" id="CDW33799.1"/>
    </source>
</evidence>
<feature type="non-terminal residue" evidence="1">
    <location>
        <position position="1"/>
    </location>
</feature>
<reference evidence="1" key="1">
    <citation type="submission" date="2014-05" db="EMBL/GenBank/DDBJ databases">
        <authorList>
            <person name="Chronopoulou M."/>
        </authorList>
    </citation>
    <scope>NUCLEOTIDE SEQUENCE</scope>
    <source>
        <tissue evidence="1">Whole organism</tissue>
    </source>
</reference>
<sequence>LKNSNIFRNNNFMADTNIKFPPSTNSLLPPPLYICGDIIKTSWDTFSQYCDSMINISVDMND</sequence>
<proteinExistence type="predicted"/>
<accession>A0A0K2U6A1</accession>
<protein>
    <submittedName>
        <fullName evidence="1">Uncharacterized protein</fullName>
    </submittedName>
</protein>
<name>A0A0K2U6A1_LEPSM</name>
<dbReference type="EMBL" id="HACA01016438">
    <property type="protein sequence ID" value="CDW33799.1"/>
    <property type="molecule type" value="Transcribed_RNA"/>
</dbReference>
<dbReference type="AlphaFoldDB" id="A0A0K2U6A1"/>
<organism evidence="1">
    <name type="scientific">Lepeophtheirus salmonis</name>
    <name type="common">Salmon louse</name>
    <name type="synonym">Caligus salmonis</name>
    <dbReference type="NCBI Taxonomy" id="72036"/>
    <lineage>
        <taxon>Eukaryota</taxon>
        <taxon>Metazoa</taxon>
        <taxon>Ecdysozoa</taxon>
        <taxon>Arthropoda</taxon>
        <taxon>Crustacea</taxon>
        <taxon>Multicrustacea</taxon>
        <taxon>Hexanauplia</taxon>
        <taxon>Copepoda</taxon>
        <taxon>Siphonostomatoida</taxon>
        <taxon>Caligidae</taxon>
        <taxon>Lepeophtheirus</taxon>
    </lineage>
</organism>